<comment type="subcellular location">
    <subcellularLocation>
        <location evidence="1">Cell membrane</location>
        <topology evidence="1">Single-pass membrane protein</topology>
    </subcellularLocation>
</comment>
<dbReference type="InterPro" id="IPR052027">
    <property type="entry name" value="PspC"/>
</dbReference>
<proteinExistence type="predicted"/>
<evidence type="ECO:0000256" key="5">
    <source>
        <dbReference type="ARBA" id="ARBA00023136"/>
    </source>
</evidence>
<dbReference type="PANTHER" id="PTHR33885:SF3">
    <property type="entry name" value="PHAGE SHOCK PROTEIN C"/>
    <property type="match status" value="1"/>
</dbReference>
<evidence type="ECO:0000256" key="1">
    <source>
        <dbReference type="ARBA" id="ARBA00004162"/>
    </source>
</evidence>
<dbReference type="InterPro" id="IPR007168">
    <property type="entry name" value="Phageshock_PspC_N"/>
</dbReference>
<keyword evidence="3 6" id="KW-0812">Transmembrane</keyword>
<keyword evidence="5 6" id="KW-0472">Membrane</keyword>
<evidence type="ECO:0000256" key="6">
    <source>
        <dbReference type="SAM" id="Phobius"/>
    </source>
</evidence>
<evidence type="ECO:0000256" key="3">
    <source>
        <dbReference type="ARBA" id="ARBA00022692"/>
    </source>
</evidence>
<evidence type="ECO:0000313" key="8">
    <source>
        <dbReference type="EMBL" id="OGG72795.1"/>
    </source>
</evidence>
<comment type="caution">
    <text evidence="8">The sequence shown here is derived from an EMBL/GenBank/DDBJ whole genome shotgun (WGS) entry which is preliminary data.</text>
</comment>
<evidence type="ECO:0000313" key="9">
    <source>
        <dbReference type="Proteomes" id="UP000177306"/>
    </source>
</evidence>
<keyword evidence="2" id="KW-1003">Cell membrane</keyword>
<feature type="transmembrane region" description="Helical" evidence="6">
    <location>
        <begin position="35"/>
        <end position="60"/>
    </location>
</feature>
<evidence type="ECO:0000259" key="7">
    <source>
        <dbReference type="Pfam" id="PF04024"/>
    </source>
</evidence>
<keyword evidence="4 6" id="KW-1133">Transmembrane helix</keyword>
<dbReference type="PANTHER" id="PTHR33885">
    <property type="entry name" value="PHAGE SHOCK PROTEIN C"/>
    <property type="match status" value="1"/>
</dbReference>
<evidence type="ECO:0000256" key="2">
    <source>
        <dbReference type="ARBA" id="ARBA00022475"/>
    </source>
</evidence>
<dbReference type="Proteomes" id="UP000177306">
    <property type="component" value="Unassembled WGS sequence"/>
</dbReference>
<dbReference type="AlphaFoldDB" id="A0A1F6EGL1"/>
<dbReference type="EMBL" id="MFLY01000030">
    <property type="protein sequence ID" value="OGG72795.1"/>
    <property type="molecule type" value="Genomic_DNA"/>
</dbReference>
<reference evidence="8 9" key="1">
    <citation type="journal article" date="2016" name="Nat. Commun.">
        <title>Thousands of microbial genomes shed light on interconnected biogeochemical processes in an aquifer system.</title>
        <authorList>
            <person name="Anantharaman K."/>
            <person name="Brown C.T."/>
            <person name="Hug L.A."/>
            <person name="Sharon I."/>
            <person name="Castelle C.J."/>
            <person name="Probst A.J."/>
            <person name="Thomas B.C."/>
            <person name="Singh A."/>
            <person name="Wilkins M.J."/>
            <person name="Karaoz U."/>
            <person name="Brodie E.L."/>
            <person name="Williams K.H."/>
            <person name="Hubbard S.S."/>
            <person name="Banfield J.F."/>
        </authorList>
    </citation>
    <scope>NUCLEOTIDE SEQUENCE [LARGE SCALE GENOMIC DNA]</scope>
</reference>
<organism evidence="8 9">
    <name type="scientific">Candidatus Kaiserbacteria bacterium RIFCSPLOWO2_01_FULL_53_17</name>
    <dbReference type="NCBI Taxonomy" id="1798511"/>
    <lineage>
        <taxon>Bacteria</taxon>
        <taxon>Candidatus Kaiseribacteriota</taxon>
    </lineage>
</organism>
<evidence type="ECO:0000256" key="4">
    <source>
        <dbReference type="ARBA" id="ARBA00022989"/>
    </source>
</evidence>
<protein>
    <recommendedName>
        <fullName evidence="7">Phage shock protein PspC N-terminal domain-containing protein</fullName>
    </recommendedName>
</protein>
<feature type="domain" description="Phage shock protein PspC N-terminal" evidence="7">
    <location>
        <begin position="4"/>
        <end position="62"/>
    </location>
</feature>
<dbReference type="GO" id="GO:0005886">
    <property type="term" value="C:plasma membrane"/>
    <property type="evidence" value="ECO:0007669"/>
    <property type="project" value="UniProtKB-SubCell"/>
</dbReference>
<sequence length="74" mass="8443">METKRLYRSETNRVFAGICGGLGEYWNIDPVIIRLMWLLVVIFTGIFPGVVAYILAIFIVPARSVRMHEEKSGQ</sequence>
<name>A0A1F6EGL1_9BACT</name>
<accession>A0A1F6EGL1</accession>
<gene>
    <name evidence="8" type="ORF">A3A38_00575</name>
</gene>
<dbReference type="Pfam" id="PF04024">
    <property type="entry name" value="PspC"/>
    <property type="match status" value="1"/>
</dbReference>